<keyword evidence="11" id="KW-0067">ATP-binding</keyword>
<evidence type="ECO:0000313" key="20">
    <source>
        <dbReference type="Proteomes" id="UP000187408"/>
    </source>
</evidence>
<dbReference type="FunFam" id="2.40.33.10:FF:000001">
    <property type="entry name" value="Pyruvate kinase"/>
    <property type="match status" value="1"/>
</dbReference>
<evidence type="ECO:0000256" key="1">
    <source>
        <dbReference type="ARBA" id="ARBA00001946"/>
    </source>
</evidence>
<comment type="pathway">
    <text evidence="3 16">Carbohydrate degradation; glycolysis; pyruvate from D-glyceraldehyde 3-phosphate: step 5/5.</text>
</comment>
<dbReference type="SUPFAM" id="SSF51621">
    <property type="entry name" value="Phosphoenolpyruvate/pyruvate domain"/>
    <property type="match status" value="1"/>
</dbReference>
<dbReference type="FunFam" id="3.20.20.60:FF:000025">
    <property type="entry name" value="Pyruvate kinase"/>
    <property type="match status" value="1"/>
</dbReference>
<keyword evidence="7 16" id="KW-0808">Transferase</keyword>
<evidence type="ECO:0000256" key="11">
    <source>
        <dbReference type="ARBA" id="ARBA00022840"/>
    </source>
</evidence>
<dbReference type="STRING" id="1914305.BLW93_04810"/>
<dbReference type="InterPro" id="IPR015813">
    <property type="entry name" value="Pyrv/PenolPyrv_kinase-like_dom"/>
</dbReference>
<dbReference type="InterPro" id="IPR018209">
    <property type="entry name" value="Pyrv_Knase_AS"/>
</dbReference>
<dbReference type="PANTHER" id="PTHR11817">
    <property type="entry name" value="PYRUVATE KINASE"/>
    <property type="match status" value="1"/>
</dbReference>
<comment type="similarity">
    <text evidence="4 16">Belongs to the pyruvate kinase family.</text>
</comment>
<evidence type="ECO:0000256" key="14">
    <source>
        <dbReference type="ARBA" id="ARBA00023317"/>
    </source>
</evidence>
<dbReference type="SUPFAM" id="SSF50800">
    <property type="entry name" value="PK beta-barrel domain-like"/>
    <property type="match status" value="1"/>
</dbReference>
<evidence type="ECO:0000256" key="4">
    <source>
        <dbReference type="ARBA" id="ARBA00008663"/>
    </source>
</evidence>
<dbReference type="EMBL" id="MOEN01000014">
    <property type="protein sequence ID" value="OMH40533.1"/>
    <property type="molecule type" value="Genomic_DNA"/>
</dbReference>
<evidence type="ECO:0000256" key="13">
    <source>
        <dbReference type="ARBA" id="ARBA00023152"/>
    </source>
</evidence>
<dbReference type="UniPathway" id="UPA00109">
    <property type="reaction ID" value="UER00188"/>
</dbReference>
<keyword evidence="12 16" id="KW-0460">Magnesium</keyword>
<evidence type="ECO:0000256" key="10">
    <source>
        <dbReference type="ARBA" id="ARBA00022777"/>
    </source>
</evidence>
<proteinExistence type="inferred from homology"/>
<dbReference type="GO" id="GO:0030955">
    <property type="term" value="F:potassium ion binding"/>
    <property type="evidence" value="ECO:0007669"/>
    <property type="project" value="UniProtKB-UniRule"/>
</dbReference>
<evidence type="ECO:0000256" key="5">
    <source>
        <dbReference type="ARBA" id="ARBA00012142"/>
    </source>
</evidence>
<dbReference type="AlphaFoldDB" id="A0A1R1ML83"/>
<dbReference type="GO" id="GO:0016301">
    <property type="term" value="F:kinase activity"/>
    <property type="evidence" value="ECO:0007669"/>
    <property type="project" value="UniProtKB-KW"/>
</dbReference>
<comment type="cofactor">
    <cofactor evidence="1">
        <name>Mg(2+)</name>
        <dbReference type="ChEBI" id="CHEBI:18420"/>
    </cofactor>
</comment>
<dbReference type="EC" id="2.7.1.40" evidence="5 15"/>
<evidence type="ECO:0000259" key="18">
    <source>
        <dbReference type="Pfam" id="PF02887"/>
    </source>
</evidence>
<dbReference type="InterPro" id="IPR015793">
    <property type="entry name" value="Pyrv_Knase_brl"/>
</dbReference>
<dbReference type="GO" id="GO:0004743">
    <property type="term" value="F:pyruvate kinase activity"/>
    <property type="evidence" value="ECO:0007669"/>
    <property type="project" value="UniProtKB-UniRule"/>
</dbReference>
<dbReference type="SUPFAM" id="SSF52935">
    <property type="entry name" value="PK C-terminal domain-like"/>
    <property type="match status" value="1"/>
</dbReference>
<evidence type="ECO:0000256" key="2">
    <source>
        <dbReference type="ARBA" id="ARBA00001958"/>
    </source>
</evidence>
<keyword evidence="13 16" id="KW-0324">Glycolysis</keyword>
<gene>
    <name evidence="19" type="ORF">BLW93_04810</name>
</gene>
<dbReference type="InterPro" id="IPR011037">
    <property type="entry name" value="Pyrv_Knase-like_insert_dom_sf"/>
</dbReference>
<evidence type="ECO:0000259" key="17">
    <source>
        <dbReference type="Pfam" id="PF00224"/>
    </source>
</evidence>
<feature type="domain" description="Pyruvate kinase C-terminal" evidence="18">
    <location>
        <begin position="351"/>
        <end position="464"/>
    </location>
</feature>
<evidence type="ECO:0000313" key="19">
    <source>
        <dbReference type="EMBL" id="OMH40533.1"/>
    </source>
</evidence>
<organism evidence="19 20">
    <name type="scientific">Desulfurobacterium indicum</name>
    <dbReference type="NCBI Taxonomy" id="1914305"/>
    <lineage>
        <taxon>Bacteria</taxon>
        <taxon>Pseudomonadati</taxon>
        <taxon>Aquificota</taxon>
        <taxon>Aquificia</taxon>
        <taxon>Desulfurobacteriales</taxon>
        <taxon>Desulfurobacteriaceae</taxon>
        <taxon>Desulfurobacterium</taxon>
    </lineage>
</organism>
<dbReference type="Gene3D" id="2.40.33.10">
    <property type="entry name" value="PK beta-barrel domain-like"/>
    <property type="match status" value="1"/>
</dbReference>
<evidence type="ECO:0000256" key="7">
    <source>
        <dbReference type="ARBA" id="ARBA00022679"/>
    </source>
</evidence>
<comment type="cofactor">
    <cofactor evidence="2">
        <name>K(+)</name>
        <dbReference type="ChEBI" id="CHEBI:29103"/>
    </cofactor>
</comment>
<dbReference type="NCBIfam" id="TIGR01064">
    <property type="entry name" value="pyruv_kin"/>
    <property type="match status" value="1"/>
</dbReference>
<keyword evidence="14 19" id="KW-0670">Pyruvate</keyword>
<evidence type="ECO:0000256" key="8">
    <source>
        <dbReference type="ARBA" id="ARBA00022723"/>
    </source>
</evidence>
<comment type="caution">
    <text evidence="19">The sequence shown here is derived from an EMBL/GenBank/DDBJ whole genome shotgun (WGS) entry which is preliminary data.</text>
</comment>
<evidence type="ECO:0000256" key="9">
    <source>
        <dbReference type="ARBA" id="ARBA00022741"/>
    </source>
</evidence>
<keyword evidence="10 16" id="KW-0418">Kinase</keyword>
<dbReference type="GO" id="GO:0005524">
    <property type="term" value="F:ATP binding"/>
    <property type="evidence" value="ECO:0007669"/>
    <property type="project" value="UniProtKB-KW"/>
</dbReference>
<dbReference type="GO" id="GO:0000287">
    <property type="term" value="F:magnesium ion binding"/>
    <property type="evidence" value="ECO:0007669"/>
    <property type="project" value="UniProtKB-UniRule"/>
</dbReference>
<name>A0A1R1ML83_9BACT</name>
<reference evidence="19 20" key="1">
    <citation type="submission" date="2016-10" db="EMBL/GenBank/DDBJ databases">
        <title>Genome sequence of a sulfur-reducing bacterium Desulfurobacterium indicum K6013.</title>
        <authorList>
            <person name="Cao J."/>
            <person name="Shao Z."/>
            <person name="Alain K."/>
            <person name="Jebbar M."/>
        </authorList>
    </citation>
    <scope>NUCLEOTIDE SEQUENCE [LARGE SCALE GENOMIC DNA]</scope>
    <source>
        <strain evidence="19 20">K6013</strain>
    </source>
</reference>
<protein>
    <recommendedName>
        <fullName evidence="6 15">Pyruvate kinase</fullName>
        <ecNumber evidence="5 15">2.7.1.40</ecNumber>
    </recommendedName>
</protein>
<keyword evidence="20" id="KW-1185">Reference proteome</keyword>
<evidence type="ECO:0000256" key="15">
    <source>
        <dbReference type="NCBIfam" id="TIGR01064"/>
    </source>
</evidence>
<dbReference type="RefSeq" id="WP_076712973.1">
    <property type="nucleotide sequence ID" value="NZ_MOEN01000014.1"/>
</dbReference>
<keyword evidence="8" id="KW-0479">Metal-binding</keyword>
<comment type="catalytic activity">
    <reaction evidence="16">
        <text>pyruvate + ATP = phosphoenolpyruvate + ADP + H(+)</text>
        <dbReference type="Rhea" id="RHEA:18157"/>
        <dbReference type="ChEBI" id="CHEBI:15361"/>
        <dbReference type="ChEBI" id="CHEBI:15378"/>
        <dbReference type="ChEBI" id="CHEBI:30616"/>
        <dbReference type="ChEBI" id="CHEBI:58702"/>
        <dbReference type="ChEBI" id="CHEBI:456216"/>
        <dbReference type="EC" id="2.7.1.40"/>
    </reaction>
</comment>
<evidence type="ECO:0000256" key="12">
    <source>
        <dbReference type="ARBA" id="ARBA00022842"/>
    </source>
</evidence>
<dbReference type="InterPro" id="IPR015806">
    <property type="entry name" value="Pyrv_Knase_insert_dom_sf"/>
</dbReference>
<dbReference type="InterPro" id="IPR001697">
    <property type="entry name" value="Pyr_Knase"/>
</dbReference>
<evidence type="ECO:0000256" key="3">
    <source>
        <dbReference type="ARBA" id="ARBA00004997"/>
    </source>
</evidence>
<evidence type="ECO:0000256" key="6">
    <source>
        <dbReference type="ARBA" id="ARBA00018587"/>
    </source>
</evidence>
<dbReference type="InterPro" id="IPR015795">
    <property type="entry name" value="Pyrv_Knase_C"/>
</dbReference>
<dbReference type="Pfam" id="PF02887">
    <property type="entry name" value="PK_C"/>
    <property type="match status" value="1"/>
</dbReference>
<dbReference type="PROSITE" id="PS00110">
    <property type="entry name" value="PYRUVATE_KINASE"/>
    <property type="match status" value="1"/>
</dbReference>
<dbReference type="Gene3D" id="3.40.1380.20">
    <property type="entry name" value="Pyruvate kinase, C-terminal domain"/>
    <property type="match status" value="1"/>
</dbReference>
<accession>A0A1R1ML83</accession>
<dbReference type="InterPro" id="IPR036918">
    <property type="entry name" value="Pyrv_Knase_C_sf"/>
</dbReference>
<dbReference type="InterPro" id="IPR040442">
    <property type="entry name" value="Pyrv_kinase-like_dom_sf"/>
</dbReference>
<feature type="domain" description="Pyruvate kinase barrel" evidence="17">
    <location>
        <begin position="1"/>
        <end position="321"/>
    </location>
</feature>
<dbReference type="Pfam" id="PF00224">
    <property type="entry name" value="PK"/>
    <property type="match status" value="1"/>
</dbReference>
<dbReference type="Proteomes" id="UP000187408">
    <property type="component" value="Unassembled WGS sequence"/>
</dbReference>
<sequence>MKRAKIVATLGPAVSDERVLERLVKEGLNVVRLNMSHGTHEEHKKRIRLVRKVEENTKKPIPILVDLCGPKIRIGKIKDEPLYLHRGNIIVLTSDKNYGEDEVFVNYERLPEEVKPGEAILLADGAFRLKVKEIDGKRVICEVVVGGPLTSHKGVNLPHTSLSIPALTEKDRKDVKFAVSAGADIIALSFVRKADDVLELKAMLDTLNASHIPVVAKIEKPEAVERIDEILDVADAIMVARGDLGVEMPIEKVPVIQKMLIRKANRKGKPVITATQMLKSMVDMPIPTRAEVTDIANAVLDGTDALMLSEETAVGKYPVEVIRTMSKVITEAEKMYPYRRYEEIEPITLQDSLAKAACSLARNEQIKAIIPFTRTGATALAVAKFRPSVPVFAVTHDVKTSRKLALIWGIESCLTVQVDSVEKMINVSVQAVKDRGIAKLGDKIIVLAGAPAGVPGSTNLVKVVEVK</sequence>
<dbReference type="NCBIfam" id="NF004491">
    <property type="entry name" value="PRK05826.1"/>
    <property type="match status" value="1"/>
</dbReference>
<dbReference type="NCBIfam" id="NF004978">
    <property type="entry name" value="PRK06354.1"/>
    <property type="match status" value="1"/>
</dbReference>
<keyword evidence="9" id="KW-0547">Nucleotide-binding</keyword>
<dbReference type="Gene3D" id="3.20.20.60">
    <property type="entry name" value="Phosphoenolpyruvate-binding domains"/>
    <property type="match status" value="1"/>
</dbReference>
<dbReference type="PRINTS" id="PR01050">
    <property type="entry name" value="PYRUVTKNASE"/>
</dbReference>
<evidence type="ECO:0000256" key="16">
    <source>
        <dbReference type="RuleBase" id="RU000504"/>
    </source>
</evidence>